<name>A0ABD0MVF9_CIRMR</name>
<evidence type="ECO:0000313" key="1">
    <source>
        <dbReference type="EMBL" id="KAL0153998.1"/>
    </source>
</evidence>
<keyword evidence="4" id="KW-1185">Reference proteome</keyword>
<dbReference type="EMBL" id="JAMKFB020000053">
    <property type="protein sequence ID" value="KAL0154014.1"/>
    <property type="molecule type" value="Genomic_DNA"/>
</dbReference>
<comment type="caution">
    <text evidence="1">The sequence shown here is derived from an EMBL/GenBank/DDBJ whole genome shotgun (WGS) entry which is preliminary data.</text>
</comment>
<evidence type="ECO:0000313" key="4">
    <source>
        <dbReference type="Proteomes" id="UP001529510"/>
    </source>
</evidence>
<gene>
    <name evidence="1" type="ORF">M9458_050657</name>
    <name evidence="2" type="ORF">M9458_050666</name>
    <name evidence="3" type="ORF">M9458_050673</name>
</gene>
<protein>
    <submittedName>
        <fullName evidence="1">Uncharacterized protein</fullName>
    </submittedName>
</protein>
<accession>A0ABD0MVF9</accession>
<dbReference type="EMBL" id="JAMKFB020000053">
    <property type="protein sequence ID" value="KAL0154007.1"/>
    <property type="molecule type" value="Genomic_DNA"/>
</dbReference>
<organism evidence="1 4">
    <name type="scientific">Cirrhinus mrigala</name>
    <name type="common">Mrigala</name>
    <dbReference type="NCBI Taxonomy" id="683832"/>
    <lineage>
        <taxon>Eukaryota</taxon>
        <taxon>Metazoa</taxon>
        <taxon>Chordata</taxon>
        <taxon>Craniata</taxon>
        <taxon>Vertebrata</taxon>
        <taxon>Euteleostomi</taxon>
        <taxon>Actinopterygii</taxon>
        <taxon>Neopterygii</taxon>
        <taxon>Teleostei</taxon>
        <taxon>Ostariophysi</taxon>
        <taxon>Cypriniformes</taxon>
        <taxon>Cyprinidae</taxon>
        <taxon>Labeoninae</taxon>
        <taxon>Labeonini</taxon>
        <taxon>Cirrhinus</taxon>
    </lineage>
</organism>
<dbReference type="AlphaFoldDB" id="A0ABD0MVF9"/>
<dbReference type="Proteomes" id="UP001529510">
    <property type="component" value="Unassembled WGS sequence"/>
</dbReference>
<evidence type="ECO:0000313" key="3">
    <source>
        <dbReference type="EMBL" id="KAL0154014.1"/>
    </source>
</evidence>
<proteinExistence type="predicted"/>
<reference evidence="1 4" key="1">
    <citation type="submission" date="2024-05" db="EMBL/GenBank/DDBJ databases">
        <title>Genome sequencing and assembly of Indian major carp, Cirrhinus mrigala (Hamilton, 1822).</title>
        <authorList>
            <person name="Mohindra V."/>
            <person name="Chowdhury L.M."/>
            <person name="Lal K."/>
            <person name="Jena J.K."/>
        </authorList>
    </citation>
    <scope>NUCLEOTIDE SEQUENCE [LARGE SCALE GENOMIC DNA]</scope>
    <source>
        <strain evidence="1">CM1030</strain>
        <tissue evidence="1">Blood</tissue>
    </source>
</reference>
<evidence type="ECO:0000313" key="2">
    <source>
        <dbReference type="EMBL" id="KAL0154007.1"/>
    </source>
</evidence>
<sequence length="128" mass="13198">MEKESVTTARGATDISELKNEIGKVSALVVKGMLVFVQAANVAVDAAEAAFVAAWAAKVACVSANAAKAARVSAQTVKAARVSANATRFGGRATGILSAVFVIFDVVSVVQHATEILVINQPADKRNE</sequence>
<dbReference type="EMBL" id="JAMKFB020000053">
    <property type="protein sequence ID" value="KAL0153998.1"/>
    <property type="molecule type" value="Genomic_DNA"/>
</dbReference>